<feature type="transmembrane region" description="Helical" evidence="1">
    <location>
        <begin position="76"/>
        <end position="99"/>
    </location>
</feature>
<sequence length="109" mass="11579">MTGDSLLMIYLGSLVYGLGYGVMLPAISLFSGMSVAPQQRAFALSINMIASGLGTFLSAYVFAGIAAAFGSNWDRFPIMASSIGYLIIAAIFCVGLIAARRTNLRKQEQ</sequence>
<organism evidence="3">
    <name type="scientific">bioreactor metagenome</name>
    <dbReference type="NCBI Taxonomy" id="1076179"/>
    <lineage>
        <taxon>unclassified sequences</taxon>
        <taxon>metagenomes</taxon>
        <taxon>ecological metagenomes</taxon>
    </lineage>
</organism>
<keyword evidence="1" id="KW-1133">Transmembrane helix</keyword>
<evidence type="ECO:0000313" key="3">
    <source>
        <dbReference type="EMBL" id="MPM27772.1"/>
    </source>
</evidence>
<name>A0A644YGN8_9ZZZZ</name>
<feature type="transmembrane region" description="Helical" evidence="1">
    <location>
        <begin position="42"/>
        <end position="70"/>
    </location>
</feature>
<dbReference type="AlphaFoldDB" id="A0A644YGN8"/>
<proteinExistence type="predicted"/>
<keyword evidence="1" id="KW-0812">Transmembrane</keyword>
<reference evidence="3" key="1">
    <citation type="submission" date="2019-08" db="EMBL/GenBank/DDBJ databases">
        <authorList>
            <person name="Kucharzyk K."/>
            <person name="Murdoch R.W."/>
            <person name="Higgins S."/>
            <person name="Loffler F."/>
        </authorList>
    </citation>
    <scope>NUCLEOTIDE SEQUENCE</scope>
</reference>
<dbReference type="EMBL" id="VSSQ01005084">
    <property type="protein sequence ID" value="MPM27772.1"/>
    <property type="molecule type" value="Genomic_DNA"/>
</dbReference>
<protein>
    <recommendedName>
        <fullName evidence="2">Major facilitator superfamily (MFS) profile domain-containing protein</fullName>
    </recommendedName>
</protein>
<feature type="domain" description="Major facilitator superfamily (MFS) profile" evidence="2">
    <location>
        <begin position="1"/>
        <end position="109"/>
    </location>
</feature>
<evidence type="ECO:0000259" key="2">
    <source>
        <dbReference type="PROSITE" id="PS50850"/>
    </source>
</evidence>
<gene>
    <name evidence="3" type="ORF">SDC9_74286</name>
</gene>
<dbReference type="SUPFAM" id="SSF103473">
    <property type="entry name" value="MFS general substrate transporter"/>
    <property type="match status" value="1"/>
</dbReference>
<dbReference type="InterPro" id="IPR020846">
    <property type="entry name" value="MFS_dom"/>
</dbReference>
<dbReference type="PROSITE" id="PS50850">
    <property type="entry name" value="MFS"/>
    <property type="match status" value="1"/>
</dbReference>
<dbReference type="GO" id="GO:0022857">
    <property type="term" value="F:transmembrane transporter activity"/>
    <property type="evidence" value="ECO:0007669"/>
    <property type="project" value="InterPro"/>
</dbReference>
<dbReference type="Gene3D" id="1.20.1250.20">
    <property type="entry name" value="MFS general substrate transporter like domains"/>
    <property type="match status" value="1"/>
</dbReference>
<dbReference type="InterPro" id="IPR036259">
    <property type="entry name" value="MFS_trans_sf"/>
</dbReference>
<accession>A0A644YGN8</accession>
<evidence type="ECO:0000256" key="1">
    <source>
        <dbReference type="SAM" id="Phobius"/>
    </source>
</evidence>
<feature type="transmembrane region" description="Helical" evidence="1">
    <location>
        <begin position="6"/>
        <end position="30"/>
    </location>
</feature>
<comment type="caution">
    <text evidence="3">The sequence shown here is derived from an EMBL/GenBank/DDBJ whole genome shotgun (WGS) entry which is preliminary data.</text>
</comment>
<keyword evidence="1" id="KW-0472">Membrane</keyword>